<gene>
    <name evidence="1" type="ORF">SAMN04487943_101648</name>
</gene>
<dbReference type="Proteomes" id="UP000198565">
    <property type="component" value="Unassembled WGS sequence"/>
</dbReference>
<evidence type="ECO:0000313" key="1">
    <source>
        <dbReference type="EMBL" id="SFL45689.1"/>
    </source>
</evidence>
<protein>
    <submittedName>
        <fullName evidence="1">Uncharacterized protein</fullName>
    </submittedName>
</protein>
<organism evidence="1 2">
    <name type="scientific">Gracilibacillus orientalis</name>
    <dbReference type="NCBI Taxonomy" id="334253"/>
    <lineage>
        <taxon>Bacteria</taxon>
        <taxon>Bacillati</taxon>
        <taxon>Bacillota</taxon>
        <taxon>Bacilli</taxon>
        <taxon>Bacillales</taxon>
        <taxon>Bacillaceae</taxon>
        <taxon>Gracilibacillus</taxon>
    </lineage>
</organism>
<dbReference type="AlphaFoldDB" id="A0A1I4HU17"/>
<proteinExistence type="predicted"/>
<accession>A0A1I4HU17</accession>
<name>A0A1I4HU17_9BACI</name>
<evidence type="ECO:0000313" key="2">
    <source>
        <dbReference type="Proteomes" id="UP000198565"/>
    </source>
</evidence>
<dbReference type="EMBL" id="FOTR01000001">
    <property type="protein sequence ID" value="SFL45689.1"/>
    <property type="molecule type" value="Genomic_DNA"/>
</dbReference>
<sequence length="95" mass="11567">MFRFTQLLCAINRFGQLSSDYQPVKCYNFQSLYTYFLKIYPHQIGHELYSKHDKKDGDIYSNFFSFDWQFPDHDRMLLYYLVYLLQIKQIVLSLG</sequence>
<keyword evidence="2" id="KW-1185">Reference proteome</keyword>
<reference evidence="2" key="1">
    <citation type="submission" date="2016-10" db="EMBL/GenBank/DDBJ databases">
        <authorList>
            <person name="Varghese N."/>
            <person name="Submissions S."/>
        </authorList>
    </citation>
    <scope>NUCLEOTIDE SEQUENCE [LARGE SCALE GENOMIC DNA]</scope>
    <source>
        <strain evidence="2">CGMCC 1.4250</strain>
    </source>
</reference>